<dbReference type="NCBIfam" id="TIGR01512">
    <property type="entry name" value="ATPase-IB2_Cd"/>
    <property type="match status" value="1"/>
</dbReference>
<dbReference type="InterPro" id="IPR051014">
    <property type="entry name" value="Cation_Transport_ATPase_IB"/>
</dbReference>
<feature type="transmembrane region" description="Helical" evidence="10">
    <location>
        <begin position="99"/>
        <end position="123"/>
    </location>
</feature>
<dbReference type="GO" id="GO:0016887">
    <property type="term" value="F:ATP hydrolysis activity"/>
    <property type="evidence" value="ECO:0007669"/>
    <property type="project" value="InterPro"/>
</dbReference>
<evidence type="ECO:0000256" key="10">
    <source>
        <dbReference type="RuleBase" id="RU362081"/>
    </source>
</evidence>
<keyword evidence="5" id="KW-1278">Translocase</keyword>
<evidence type="ECO:0000256" key="6">
    <source>
        <dbReference type="ARBA" id="ARBA00022989"/>
    </source>
</evidence>
<evidence type="ECO:0000256" key="8">
    <source>
        <dbReference type="ARBA" id="ARBA00039097"/>
    </source>
</evidence>
<keyword evidence="6 10" id="KW-1133">Transmembrane helix</keyword>
<dbReference type="AlphaFoldDB" id="A0A2U1B6V6"/>
<dbReference type="InterPro" id="IPR008250">
    <property type="entry name" value="ATPase_P-typ_transduc_dom_A_sf"/>
</dbReference>
<feature type="transmembrane region" description="Helical" evidence="10">
    <location>
        <begin position="31"/>
        <end position="48"/>
    </location>
</feature>
<evidence type="ECO:0000256" key="7">
    <source>
        <dbReference type="ARBA" id="ARBA00023136"/>
    </source>
</evidence>
<dbReference type="SUPFAM" id="SSF81653">
    <property type="entry name" value="Calcium ATPase, transduction domain A"/>
    <property type="match status" value="1"/>
</dbReference>
<dbReference type="PANTHER" id="PTHR48085">
    <property type="entry name" value="CADMIUM/ZINC-TRANSPORTING ATPASE HMA2-RELATED"/>
    <property type="match status" value="1"/>
</dbReference>
<evidence type="ECO:0000256" key="2">
    <source>
        <dbReference type="ARBA" id="ARBA00006024"/>
    </source>
</evidence>
<dbReference type="InterPro" id="IPR023299">
    <property type="entry name" value="ATPase_P-typ_cyto_dom_N"/>
</dbReference>
<dbReference type="Pfam" id="PF00702">
    <property type="entry name" value="Hydrolase"/>
    <property type="match status" value="1"/>
</dbReference>
<dbReference type="InterPro" id="IPR044492">
    <property type="entry name" value="P_typ_ATPase_HD_dom"/>
</dbReference>
<dbReference type="GO" id="GO:0005886">
    <property type="term" value="C:plasma membrane"/>
    <property type="evidence" value="ECO:0007669"/>
    <property type="project" value="UniProtKB-SubCell"/>
</dbReference>
<keyword evidence="4 10" id="KW-0479">Metal-binding</keyword>
<dbReference type="Gene3D" id="2.70.150.10">
    <property type="entry name" value="Calcium-transporting ATPase, cytoplasmic transduction domain A"/>
    <property type="match status" value="1"/>
</dbReference>
<gene>
    <name evidence="12" type="ORF">C8D82_107123</name>
</gene>
<dbReference type="SFLD" id="SFLDS00003">
    <property type="entry name" value="Haloacid_Dehalogenase"/>
    <property type="match status" value="1"/>
</dbReference>
<dbReference type="Gene3D" id="3.40.1110.10">
    <property type="entry name" value="Calcium-transporting ATPase, cytoplasmic domain N"/>
    <property type="match status" value="1"/>
</dbReference>
<keyword evidence="10" id="KW-0547">Nucleotide-binding</keyword>
<evidence type="ECO:0000313" key="13">
    <source>
        <dbReference type="Proteomes" id="UP000245959"/>
    </source>
</evidence>
<evidence type="ECO:0000256" key="4">
    <source>
        <dbReference type="ARBA" id="ARBA00022723"/>
    </source>
</evidence>
<dbReference type="Gene3D" id="3.40.50.1000">
    <property type="entry name" value="HAD superfamily/HAD-like"/>
    <property type="match status" value="1"/>
</dbReference>
<dbReference type="InterPro" id="IPR027256">
    <property type="entry name" value="P-typ_ATPase_IB"/>
</dbReference>
<dbReference type="OrthoDB" id="9813266at2"/>
<keyword evidence="10" id="KW-1003">Cell membrane</keyword>
<protein>
    <recommendedName>
        <fullName evidence="8">P-type Zn(2+) transporter</fullName>
        <ecNumber evidence="8">7.2.2.12</ecNumber>
    </recommendedName>
</protein>
<organism evidence="12 13">
    <name type="scientific">Victivallis vadensis</name>
    <dbReference type="NCBI Taxonomy" id="172901"/>
    <lineage>
        <taxon>Bacteria</taxon>
        <taxon>Pseudomonadati</taxon>
        <taxon>Lentisphaerota</taxon>
        <taxon>Lentisphaeria</taxon>
        <taxon>Victivallales</taxon>
        <taxon>Victivallaceae</taxon>
        <taxon>Victivallis</taxon>
    </lineage>
</organism>
<keyword evidence="3 10" id="KW-0812">Transmembrane</keyword>
<evidence type="ECO:0000256" key="3">
    <source>
        <dbReference type="ARBA" id="ARBA00022692"/>
    </source>
</evidence>
<feature type="transmembrane region" description="Helical" evidence="10">
    <location>
        <begin position="60"/>
        <end position="79"/>
    </location>
</feature>
<dbReference type="RefSeq" id="WP_116883368.1">
    <property type="nucleotide sequence ID" value="NZ_CABMMC010000211.1"/>
</dbReference>
<comment type="similarity">
    <text evidence="2 10">Belongs to the cation transport ATPase (P-type) (TC 3.A.3) family. Type IB subfamily.</text>
</comment>
<dbReference type="Proteomes" id="UP000245959">
    <property type="component" value="Unassembled WGS sequence"/>
</dbReference>
<dbReference type="GeneID" id="78294676"/>
<reference evidence="12 13" key="1">
    <citation type="submission" date="2018-04" db="EMBL/GenBank/DDBJ databases">
        <title>Genomic Encyclopedia of Type Strains, Phase IV (KMG-IV): sequencing the most valuable type-strain genomes for metagenomic binning, comparative biology and taxonomic classification.</title>
        <authorList>
            <person name="Goeker M."/>
        </authorList>
    </citation>
    <scope>NUCLEOTIDE SEQUENCE [LARGE SCALE GENOMIC DNA]</scope>
    <source>
        <strain evidence="12 13">DSM 14823</strain>
    </source>
</reference>
<dbReference type="InterPro" id="IPR059000">
    <property type="entry name" value="ATPase_P-type_domA"/>
</dbReference>
<dbReference type="SFLD" id="SFLDF00027">
    <property type="entry name" value="p-type_atpase"/>
    <property type="match status" value="1"/>
</dbReference>
<dbReference type="Pfam" id="PF00122">
    <property type="entry name" value="E1-E2_ATPase"/>
    <property type="match status" value="1"/>
</dbReference>
<keyword evidence="10" id="KW-0067">ATP-binding</keyword>
<dbReference type="InterPro" id="IPR036412">
    <property type="entry name" value="HAD-like_sf"/>
</dbReference>
<dbReference type="PRINTS" id="PR00119">
    <property type="entry name" value="CATATPASE"/>
</dbReference>
<keyword evidence="13" id="KW-1185">Reference proteome</keyword>
<accession>A0A2U1B6V6</accession>
<comment type="catalytic activity">
    <reaction evidence="9">
        <text>Zn(2+)(in) + ATP + H2O = Zn(2+)(out) + ADP + phosphate + H(+)</text>
        <dbReference type="Rhea" id="RHEA:20621"/>
        <dbReference type="ChEBI" id="CHEBI:15377"/>
        <dbReference type="ChEBI" id="CHEBI:15378"/>
        <dbReference type="ChEBI" id="CHEBI:29105"/>
        <dbReference type="ChEBI" id="CHEBI:30616"/>
        <dbReference type="ChEBI" id="CHEBI:43474"/>
        <dbReference type="ChEBI" id="CHEBI:456216"/>
        <dbReference type="EC" id="7.2.2.12"/>
    </reaction>
</comment>
<comment type="caution">
    <text evidence="12">The sequence shown here is derived from an EMBL/GenBank/DDBJ whole genome shotgun (WGS) entry which is preliminary data.</text>
</comment>
<dbReference type="InterPro" id="IPR001757">
    <property type="entry name" value="P_typ_ATPase"/>
</dbReference>
<evidence type="ECO:0000313" key="12">
    <source>
        <dbReference type="EMBL" id="PVY44368.1"/>
    </source>
</evidence>
<dbReference type="GO" id="GO:0046872">
    <property type="term" value="F:metal ion binding"/>
    <property type="evidence" value="ECO:0007669"/>
    <property type="project" value="UniProtKB-KW"/>
</dbReference>
<feature type="transmembrane region" description="Helical" evidence="10">
    <location>
        <begin position="260"/>
        <end position="281"/>
    </location>
</feature>
<evidence type="ECO:0000256" key="1">
    <source>
        <dbReference type="ARBA" id="ARBA00004370"/>
    </source>
</evidence>
<dbReference type="PROSITE" id="PS00154">
    <property type="entry name" value="ATPASE_E1_E2"/>
    <property type="match status" value="1"/>
</dbReference>
<evidence type="ECO:0000256" key="5">
    <source>
        <dbReference type="ARBA" id="ARBA00022967"/>
    </source>
</evidence>
<comment type="subcellular location">
    <subcellularLocation>
        <location evidence="10">Cell membrane</location>
    </subcellularLocation>
    <subcellularLocation>
        <location evidence="1">Membrane</location>
    </subcellularLocation>
</comment>
<dbReference type="InterPro" id="IPR018303">
    <property type="entry name" value="ATPase_P-typ_P_site"/>
</dbReference>
<dbReference type="GO" id="GO:0015086">
    <property type="term" value="F:cadmium ion transmembrane transporter activity"/>
    <property type="evidence" value="ECO:0007669"/>
    <property type="project" value="TreeGrafter"/>
</dbReference>
<dbReference type="InterPro" id="IPR023214">
    <property type="entry name" value="HAD_sf"/>
</dbReference>
<dbReference type="GO" id="GO:0005524">
    <property type="term" value="F:ATP binding"/>
    <property type="evidence" value="ECO:0007669"/>
    <property type="project" value="UniProtKB-UniRule"/>
</dbReference>
<name>A0A2U1B6V6_9BACT</name>
<evidence type="ECO:0000256" key="9">
    <source>
        <dbReference type="ARBA" id="ARBA00047308"/>
    </source>
</evidence>
<dbReference type="SUPFAM" id="SSF56784">
    <property type="entry name" value="HAD-like"/>
    <property type="match status" value="1"/>
</dbReference>
<proteinExistence type="inferred from homology"/>
<dbReference type="PANTHER" id="PTHR48085:SF5">
    <property type="entry name" value="CADMIUM_ZINC-TRANSPORTING ATPASE HMA4-RELATED"/>
    <property type="match status" value="1"/>
</dbReference>
<feature type="transmembrane region" description="Helical" evidence="10">
    <location>
        <begin position="293"/>
        <end position="319"/>
    </location>
</feature>
<evidence type="ECO:0000259" key="11">
    <source>
        <dbReference type="Pfam" id="PF00122"/>
    </source>
</evidence>
<sequence length="648" mass="69384">MSDHCHGGGCGCEAPGRLEQEEHGGGWFDHWPLAVCALLTLALVLWEEGFDRTIAPWPRFLLYLAAYALTAGGVVREAWRRAVRFDLFNEFSLMTVATVGAFILGEYAEGVTVMLFYCIGELFQEAALNRARRSIAALVDVRPRLATVVEGGRAAVVPAGEVAIGSRIRVNPGERVPLDGKLLAERAEFNAAALTGESRPVAVSAGDTVLAGMVNGANAVELEVSSRFEDTMLSRILKLVEEAAERKSRLQHFIGRFARVYTPIVTALAAALVILPFFFVAEYEFGDWFYRGLVFLVLSCPCALVISIPLGYFGGIGLASRNGILFKGSNYLDMLTKVDTVVLDKTGTLTKGNFKVIEVDHADHVSREELLAAAVAVERRSNHPVARAIREFAPEADAGIAEVSVTEVPGRGLKGVADGREVLAGSTRFLQEAGIAFPEKLAELPQTVVAVAVGGAYAGAFIIADELKPDAVAAIAALRNLGLRTVILSGDRTPLVRAVGRELGVDEAVGELLPDRKLEEVKKLQLQGRRVAFTGDGINDSPALALAEVGIAMGGLGSDAAIEVADVVIQDDRPSKIAAAIQAGRLTRRIVWENIVLAVAVKVLVLLAGSFGMANLWEAVFADVGVAVLAILNAMRLQQMRLDEVSRR</sequence>
<dbReference type="NCBIfam" id="TIGR01525">
    <property type="entry name" value="ATPase-IB_hvy"/>
    <property type="match status" value="1"/>
</dbReference>
<dbReference type="EC" id="7.2.2.12" evidence="8"/>
<dbReference type="GO" id="GO:0016463">
    <property type="term" value="F:P-type zinc transporter activity"/>
    <property type="evidence" value="ECO:0007669"/>
    <property type="project" value="UniProtKB-EC"/>
</dbReference>
<feature type="transmembrane region" description="Helical" evidence="10">
    <location>
        <begin position="595"/>
        <end position="614"/>
    </location>
</feature>
<dbReference type="EMBL" id="QEKH01000007">
    <property type="protein sequence ID" value="PVY44368.1"/>
    <property type="molecule type" value="Genomic_DNA"/>
</dbReference>
<dbReference type="SFLD" id="SFLDG00002">
    <property type="entry name" value="C1.7:_P-type_atpase_like"/>
    <property type="match status" value="1"/>
</dbReference>
<dbReference type="InterPro" id="IPR023298">
    <property type="entry name" value="ATPase_P-typ_TM_dom_sf"/>
</dbReference>
<keyword evidence="7 10" id="KW-0472">Membrane</keyword>
<feature type="transmembrane region" description="Helical" evidence="10">
    <location>
        <begin position="620"/>
        <end position="638"/>
    </location>
</feature>
<dbReference type="NCBIfam" id="TIGR01494">
    <property type="entry name" value="ATPase_P-type"/>
    <property type="match status" value="1"/>
</dbReference>
<dbReference type="SUPFAM" id="SSF81665">
    <property type="entry name" value="Calcium ATPase, transmembrane domain M"/>
    <property type="match status" value="1"/>
</dbReference>
<dbReference type="PRINTS" id="PR00120">
    <property type="entry name" value="HATPASE"/>
</dbReference>
<feature type="domain" description="P-type ATPase A" evidence="11">
    <location>
        <begin position="142"/>
        <end position="241"/>
    </location>
</feature>